<proteinExistence type="predicted"/>
<dbReference type="EMBL" id="CP159992">
    <property type="protein sequence ID" value="XCP94772.1"/>
    <property type="molecule type" value="Genomic_DNA"/>
</dbReference>
<evidence type="ECO:0000313" key="1">
    <source>
        <dbReference type="EMBL" id="XCP94772.1"/>
    </source>
</evidence>
<reference evidence="1" key="1">
    <citation type="submission" date="2024-05" db="EMBL/GenBank/DDBJ databases">
        <title>Draft genome assemblies of 36 bacteria isolated from hibernating arctic ground squirrels.</title>
        <authorList>
            <person name="McKee H."/>
            <person name="Mullen L."/>
            <person name="Drown D.M."/>
            <person name="Duddleston K.N."/>
        </authorList>
    </citation>
    <scope>NUCLEOTIDE SEQUENCE</scope>
    <source>
        <strain evidence="1">AN1007</strain>
    </source>
</reference>
<organism evidence="1">
    <name type="scientific">Paenibacillus sp. AN1007</name>
    <dbReference type="NCBI Taxonomy" id="3151385"/>
    <lineage>
        <taxon>Bacteria</taxon>
        <taxon>Bacillati</taxon>
        <taxon>Bacillota</taxon>
        <taxon>Bacilli</taxon>
        <taxon>Bacillales</taxon>
        <taxon>Paenibacillaceae</taxon>
        <taxon>Paenibacillus</taxon>
    </lineage>
</organism>
<accession>A0AAU8NE31</accession>
<dbReference type="RefSeq" id="WP_342553379.1">
    <property type="nucleotide sequence ID" value="NZ_CP159992.1"/>
</dbReference>
<dbReference type="AlphaFoldDB" id="A0AAU8NE31"/>
<gene>
    <name evidence="1" type="ORF">ABXS70_27355</name>
</gene>
<protein>
    <submittedName>
        <fullName evidence="1">Uncharacterized protein</fullName>
    </submittedName>
</protein>
<name>A0AAU8NE31_9BACL</name>
<sequence>MLDELEIQIKERIQERYDITGEFYSAWFTTNPSLLAPKEQFYQTEHIEKHRAISYLLDKGYLHAQPLESNPEMVAVSITLDGIDFYERGYLNGDAKGFQVVEEIIYNDDFNKKGL</sequence>